<dbReference type="InterPro" id="IPR038732">
    <property type="entry name" value="HpyO/CreE_NAD-binding"/>
</dbReference>
<sequence>METHKKISDITFIGSGISTSFSIINFLDQIDNEASVGNKLSINIIEKYSEFNLGIPYGSRSGFSTLLITSLRNFLIEPELGLFIKWLNKNKTWLLDEFEKEGGALSKKWLIDNEEKISNNDWEDLFIPRRFFGCYINLRVNNKIKELTEKGLIDVNFVMGEVIDLDKNESNYKIFLENGTEISAKKVVLSVGSLPINYLWKNEDLIEEKDFMFVNNPYKPELRVVLEKIDNFINNRNGQTTNVLIVGANASALELIYKLNDYTKNEHNTTNFTFISTHGTVPDAVIDVERQKEFIPIHLNELKKEKKITAKAIAKATFKDLDSADQINLGAASTVEIISKYFGVLLETLGPKELKKFACEYGNQIGRRQRCAGLHYSNVITRLEKENRFEHIRGRFNDLESDASGNYSLKYLDTTTKKEKTHDKHFHLVINCVGSKNLSHDDIPAIHQNLMRKGYCVANESKIGFHVNDSLEASKNLYIMGPMLAGNVIEKKPVWHVEHCGRIIWLSKVLSKILTDNLFKPKDYKPKDYKLDVNNLDDDLNIIKYKKLLKENWNNNIYYAYDHLKYFEKNKSTLKYFLFEVNGVPKILMPIILRKVKSKGANLKCFDAITPYGYNGPLYDNDADVTELDLKEFWKAVDTWYKKNNVITEFIRFSLNKNYLGYTGLLINSLSNVKGQLYNDFEKQWNAFSSKVRNNYRKAVSFKLTVKVFDNKEITEGVIKLFSDIYTETMIRHNAKKIYFFSLKYFRNLILNNIDEFAIAMAYQGDIPISAELIIKNDTTLFAFLGGTDSNYYNQRPNDFLRVEIIKWAIENNFKFYVLGGGLKNNDGLYKSKKSLFPKDDDITFYTGRKIIDYKAYDKLCENHVEDYANIHKEELKNYFFPLYRFNNR</sequence>
<proteinExistence type="predicted"/>
<dbReference type="InterPro" id="IPR038740">
    <property type="entry name" value="BioF2-like_GNAT_dom"/>
</dbReference>
<dbReference type="Proteomes" id="UP000746690">
    <property type="component" value="Unassembled WGS sequence"/>
</dbReference>
<dbReference type="SUPFAM" id="SSF51905">
    <property type="entry name" value="FAD/NAD(P)-binding domain"/>
    <property type="match status" value="1"/>
</dbReference>
<gene>
    <name evidence="3" type="ORF">HHX25_11885</name>
</gene>
<feature type="domain" description="FAD-dependent urate hydroxylase HpyO/Asp monooxygenase CreE-like FAD/NAD(P)-binding" evidence="1">
    <location>
        <begin position="12"/>
        <end position="193"/>
    </location>
</feature>
<dbReference type="PANTHER" id="PTHR40254">
    <property type="entry name" value="BLR0577 PROTEIN"/>
    <property type="match status" value="1"/>
</dbReference>
<keyword evidence="4" id="KW-1185">Reference proteome</keyword>
<comment type="caution">
    <text evidence="3">The sequence shown here is derived from an EMBL/GenBank/DDBJ whole genome shotgun (WGS) entry which is preliminary data.</text>
</comment>
<feature type="domain" description="BioF2-like acetyltransferase" evidence="2">
    <location>
        <begin position="690"/>
        <end position="823"/>
    </location>
</feature>
<organism evidence="3 4">
    <name type="scientific">Flavivirga algicola</name>
    <dbReference type="NCBI Taxonomy" id="2729136"/>
    <lineage>
        <taxon>Bacteria</taxon>
        <taxon>Pseudomonadati</taxon>
        <taxon>Bacteroidota</taxon>
        <taxon>Flavobacteriia</taxon>
        <taxon>Flavobacteriales</taxon>
        <taxon>Flavobacteriaceae</taxon>
        <taxon>Flavivirga</taxon>
    </lineage>
</organism>
<dbReference type="Pfam" id="PF13454">
    <property type="entry name" value="NAD_binding_9"/>
    <property type="match status" value="1"/>
</dbReference>
<dbReference type="InterPro" id="IPR036188">
    <property type="entry name" value="FAD/NAD-bd_sf"/>
</dbReference>
<protein>
    <submittedName>
        <fullName evidence="3">GNAT family N-acetyltransferase</fullName>
    </submittedName>
</protein>
<reference evidence="3 4" key="1">
    <citation type="submission" date="2020-04" db="EMBL/GenBank/DDBJ databases">
        <title>A Flavivirga sp. nov.</title>
        <authorList>
            <person name="Sun X."/>
        </authorList>
    </citation>
    <scope>NUCLEOTIDE SEQUENCE [LARGE SCALE GENOMIC DNA]</scope>
    <source>
        <strain evidence="3 4">Y03</strain>
    </source>
</reference>
<dbReference type="PANTHER" id="PTHR40254:SF1">
    <property type="entry name" value="BLR0577 PROTEIN"/>
    <property type="match status" value="1"/>
</dbReference>
<dbReference type="Pfam" id="PF13480">
    <property type="entry name" value="Acetyltransf_6"/>
    <property type="match status" value="1"/>
</dbReference>
<dbReference type="SUPFAM" id="SSF55729">
    <property type="entry name" value="Acyl-CoA N-acyltransferases (Nat)"/>
    <property type="match status" value="1"/>
</dbReference>
<evidence type="ECO:0000259" key="2">
    <source>
        <dbReference type="Pfam" id="PF13480"/>
    </source>
</evidence>
<accession>A0ABX1RYU9</accession>
<evidence type="ECO:0000313" key="4">
    <source>
        <dbReference type="Proteomes" id="UP000746690"/>
    </source>
</evidence>
<name>A0ABX1RYU9_9FLAO</name>
<dbReference type="EMBL" id="JABBHF010000006">
    <property type="protein sequence ID" value="NMH88208.1"/>
    <property type="molecule type" value="Genomic_DNA"/>
</dbReference>
<dbReference type="InterPro" id="IPR016181">
    <property type="entry name" value="Acyl_CoA_acyltransferase"/>
</dbReference>
<dbReference type="Gene3D" id="3.40.630.30">
    <property type="match status" value="1"/>
</dbReference>
<evidence type="ECO:0000313" key="3">
    <source>
        <dbReference type="EMBL" id="NMH88208.1"/>
    </source>
</evidence>
<dbReference type="RefSeq" id="WP_169673554.1">
    <property type="nucleotide sequence ID" value="NZ_JABBHF010000006.1"/>
</dbReference>
<evidence type="ECO:0000259" key="1">
    <source>
        <dbReference type="Pfam" id="PF13454"/>
    </source>
</evidence>
<dbReference type="InterPro" id="IPR052189">
    <property type="entry name" value="L-asp_N-monooxygenase_NS-form"/>
</dbReference>